<dbReference type="Proteomes" id="UP000001591">
    <property type="component" value="Chromosome"/>
</dbReference>
<dbReference type="KEGG" id="rce:RC1_0750"/>
<dbReference type="AlphaFoldDB" id="B6IRU5"/>
<name>B6IRU5_RHOCS</name>
<protein>
    <recommendedName>
        <fullName evidence="3">Phosphatidate cytidylyltransferase</fullName>
    </recommendedName>
</protein>
<proteinExistence type="predicted"/>
<evidence type="ECO:0000313" key="2">
    <source>
        <dbReference type="Proteomes" id="UP000001591"/>
    </source>
</evidence>
<dbReference type="STRING" id="414684.RC1_0750"/>
<gene>
    <name evidence="1" type="ordered locus">RC1_0750</name>
</gene>
<dbReference type="RefSeq" id="WP_012565972.1">
    <property type="nucleotide sequence ID" value="NC_011420.2"/>
</dbReference>
<reference evidence="1 2" key="1">
    <citation type="journal article" date="2010" name="BMC Genomics">
        <title>Metabolic flexibility revealed in the genome of the cyst-forming alpha-1 proteobacterium Rhodospirillum centenum.</title>
        <authorList>
            <person name="Lu Y.K."/>
            <person name="Marden J."/>
            <person name="Han M."/>
            <person name="Swingley W.D."/>
            <person name="Mastrian S.D."/>
            <person name="Chowdhury S.R."/>
            <person name="Hao J."/>
            <person name="Helmy T."/>
            <person name="Kim S."/>
            <person name="Kurdoglu A.A."/>
            <person name="Matthies H.J."/>
            <person name="Rollo D."/>
            <person name="Stothard P."/>
            <person name="Blankenship R.E."/>
            <person name="Bauer C.E."/>
            <person name="Touchman J.W."/>
        </authorList>
    </citation>
    <scope>NUCLEOTIDE SEQUENCE [LARGE SCALE GENOMIC DNA]</scope>
    <source>
        <strain evidence="2">ATCC 51521 / SW</strain>
    </source>
</reference>
<dbReference type="HOGENOM" id="CLU_884988_0_0_5"/>
<accession>B6IRU5</accession>
<organism evidence="1 2">
    <name type="scientific">Rhodospirillum centenum (strain ATCC 51521 / SW)</name>
    <dbReference type="NCBI Taxonomy" id="414684"/>
    <lineage>
        <taxon>Bacteria</taxon>
        <taxon>Pseudomonadati</taxon>
        <taxon>Pseudomonadota</taxon>
        <taxon>Alphaproteobacteria</taxon>
        <taxon>Rhodospirillales</taxon>
        <taxon>Rhodospirillaceae</taxon>
        <taxon>Rhodospirillum</taxon>
    </lineage>
</organism>
<evidence type="ECO:0000313" key="1">
    <source>
        <dbReference type="EMBL" id="ACI98181.1"/>
    </source>
</evidence>
<sequence length="324" mass="34990">MTPTAPATPAAGAAEALVGAIAAELAEPVAPAATALALDLVRHGGDSVAAVLFYGSVLRTGDLDGVLDFYVIVDSLSGWHGRGTWQALANRLLPPNVFFHESDWQGRTVRAKVAVMSRRQFERAVRPDSLDTTIWARFAQPVRLVHARDADAGRWAAGAVAAAVATAAWWAARLGPESGPPAGYWDALFRHTYAAELRVEKADRASGIVGHAADRYAALFRPALALAGTGFAGSGDGTLRPALATGEREAARRRWQRRQVAGKLLNVARLVKAAFTFRNGVDYIAWKVERHSGVRLALAPWQRRWPLLAAPGVLWFLWRRGAIR</sequence>
<dbReference type="eggNOG" id="COG3153">
    <property type="taxonomic scope" value="Bacteria"/>
</dbReference>
<evidence type="ECO:0008006" key="3">
    <source>
        <dbReference type="Google" id="ProtNLM"/>
    </source>
</evidence>
<keyword evidence="2" id="KW-1185">Reference proteome</keyword>
<dbReference type="OrthoDB" id="7340718at2"/>
<dbReference type="EMBL" id="CP000613">
    <property type="protein sequence ID" value="ACI98181.1"/>
    <property type="molecule type" value="Genomic_DNA"/>
</dbReference>